<protein>
    <submittedName>
        <fullName evidence="2">Nuclear transport factor 2 family protein</fullName>
    </submittedName>
</protein>
<dbReference type="EMBL" id="JADAQT010000113">
    <property type="protein sequence ID" value="MBE1878993.1"/>
    <property type="molecule type" value="Genomic_DNA"/>
</dbReference>
<accession>A0ABR9N783</accession>
<evidence type="ECO:0000313" key="2">
    <source>
        <dbReference type="EMBL" id="MBE1878993.1"/>
    </source>
</evidence>
<dbReference type="InterPro" id="IPR032710">
    <property type="entry name" value="NTF2-like_dom_sf"/>
</dbReference>
<keyword evidence="3" id="KW-1185">Reference proteome</keyword>
<gene>
    <name evidence="2" type="ORF">IHE71_25200</name>
</gene>
<feature type="domain" description="SnoaL-like" evidence="1">
    <location>
        <begin position="17"/>
        <end position="126"/>
    </location>
</feature>
<dbReference type="InterPro" id="IPR037401">
    <property type="entry name" value="SnoaL-like"/>
</dbReference>
<sequence>MTDTFTSNLADTWISLWNGDLTVTSRILSPQFVSHAAPLTGGASTDSEGREAFEAWVRGAHEALRDLRFSIERGPFRDGDMVIIRWRADATYPGGIPGASAEPGTSVGFFGADLLRLDGEGRIVEYWVHSDSLWFVQQLGLSELPSLEAAS</sequence>
<proteinExistence type="predicted"/>
<dbReference type="Gene3D" id="3.10.450.50">
    <property type="match status" value="1"/>
</dbReference>
<dbReference type="Proteomes" id="UP000625527">
    <property type="component" value="Unassembled WGS sequence"/>
</dbReference>
<organism evidence="2 3">
    <name type="scientific">Myceligenerans pegani</name>
    <dbReference type="NCBI Taxonomy" id="2776917"/>
    <lineage>
        <taxon>Bacteria</taxon>
        <taxon>Bacillati</taxon>
        <taxon>Actinomycetota</taxon>
        <taxon>Actinomycetes</taxon>
        <taxon>Micrococcales</taxon>
        <taxon>Promicromonosporaceae</taxon>
        <taxon>Myceligenerans</taxon>
    </lineage>
</organism>
<evidence type="ECO:0000313" key="3">
    <source>
        <dbReference type="Proteomes" id="UP000625527"/>
    </source>
</evidence>
<reference evidence="2 3" key="1">
    <citation type="submission" date="2020-10" db="EMBL/GenBank/DDBJ databases">
        <title>Myceligenerans pegani sp. nov., an endophytic actinomycete isolated from Peganum harmala L. in Xinjiang, China.</title>
        <authorList>
            <person name="Xin L."/>
        </authorList>
    </citation>
    <scope>NUCLEOTIDE SEQUENCE [LARGE SCALE GENOMIC DNA]</scope>
    <source>
        <strain evidence="2 3">TRM65318</strain>
    </source>
</reference>
<dbReference type="SUPFAM" id="SSF54427">
    <property type="entry name" value="NTF2-like"/>
    <property type="match status" value="1"/>
</dbReference>
<dbReference type="Pfam" id="PF12680">
    <property type="entry name" value="SnoaL_2"/>
    <property type="match status" value="1"/>
</dbReference>
<name>A0ABR9N783_9MICO</name>
<evidence type="ECO:0000259" key="1">
    <source>
        <dbReference type="Pfam" id="PF12680"/>
    </source>
</evidence>
<dbReference type="RefSeq" id="WP_192865538.1">
    <property type="nucleotide sequence ID" value="NZ_JADAQT010000113.1"/>
</dbReference>
<comment type="caution">
    <text evidence="2">The sequence shown here is derived from an EMBL/GenBank/DDBJ whole genome shotgun (WGS) entry which is preliminary data.</text>
</comment>